<evidence type="ECO:0000313" key="1">
    <source>
        <dbReference type="EMBL" id="SVB60761.1"/>
    </source>
</evidence>
<accession>A0A382FFJ5</accession>
<dbReference type="EMBL" id="UINC01049235">
    <property type="protein sequence ID" value="SVB60761.1"/>
    <property type="molecule type" value="Genomic_DNA"/>
</dbReference>
<reference evidence="1" key="1">
    <citation type="submission" date="2018-05" db="EMBL/GenBank/DDBJ databases">
        <authorList>
            <person name="Lanie J.A."/>
            <person name="Ng W.-L."/>
            <person name="Kazmierczak K.M."/>
            <person name="Andrzejewski T.M."/>
            <person name="Davidsen T.M."/>
            <person name="Wayne K.J."/>
            <person name="Tettelin H."/>
            <person name="Glass J.I."/>
            <person name="Rusch D."/>
            <person name="Podicherti R."/>
            <person name="Tsui H.-C.T."/>
            <person name="Winkler M.E."/>
        </authorList>
    </citation>
    <scope>NUCLEOTIDE SEQUENCE</scope>
</reference>
<gene>
    <name evidence="1" type="ORF">METZ01_LOCUS213615</name>
</gene>
<name>A0A382FFJ5_9ZZZZ</name>
<sequence>MRYELGQLVKSHHDSSIWMVTKIDRENEHYEIEDGIGTCYYSHDDILSPITDKEFFHHLQTNQLTSTRLIKSYLKSQGMQ</sequence>
<dbReference type="AlphaFoldDB" id="A0A382FFJ5"/>
<protein>
    <submittedName>
        <fullName evidence="1">Uncharacterized protein</fullName>
    </submittedName>
</protein>
<proteinExistence type="predicted"/>
<organism evidence="1">
    <name type="scientific">marine metagenome</name>
    <dbReference type="NCBI Taxonomy" id="408172"/>
    <lineage>
        <taxon>unclassified sequences</taxon>
        <taxon>metagenomes</taxon>
        <taxon>ecological metagenomes</taxon>
    </lineage>
</organism>